<proteinExistence type="predicted"/>
<organism evidence="2 3">
    <name type="scientific">Leucosporidium creatinivorum</name>
    <dbReference type="NCBI Taxonomy" id="106004"/>
    <lineage>
        <taxon>Eukaryota</taxon>
        <taxon>Fungi</taxon>
        <taxon>Dikarya</taxon>
        <taxon>Basidiomycota</taxon>
        <taxon>Pucciniomycotina</taxon>
        <taxon>Microbotryomycetes</taxon>
        <taxon>Leucosporidiales</taxon>
        <taxon>Leucosporidium</taxon>
    </lineage>
</organism>
<evidence type="ECO:0000313" key="3">
    <source>
        <dbReference type="Proteomes" id="UP000193467"/>
    </source>
</evidence>
<reference evidence="2 3" key="1">
    <citation type="submission" date="2016-07" db="EMBL/GenBank/DDBJ databases">
        <title>Pervasive Adenine N6-methylation of Active Genes in Fungi.</title>
        <authorList>
            <consortium name="DOE Joint Genome Institute"/>
            <person name="Mondo S.J."/>
            <person name="Dannebaum R.O."/>
            <person name="Kuo R.C."/>
            <person name="Labutti K."/>
            <person name="Haridas S."/>
            <person name="Kuo A."/>
            <person name="Salamov A."/>
            <person name="Ahrendt S.R."/>
            <person name="Lipzen A."/>
            <person name="Sullivan W."/>
            <person name="Andreopoulos W.B."/>
            <person name="Clum A."/>
            <person name="Lindquist E."/>
            <person name="Daum C."/>
            <person name="Ramamoorthy G.K."/>
            <person name="Gryganskyi A."/>
            <person name="Culley D."/>
            <person name="Magnuson J.K."/>
            <person name="James T.Y."/>
            <person name="O'Malley M.A."/>
            <person name="Stajich J.E."/>
            <person name="Spatafora J.W."/>
            <person name="Visel A."/>
            <person name="Grigoriev I.V."/>
        </authorList>
    </citation>
    <scope>NUCLEOTIDE SEQUENCE [LARGE SCALE GENOMIC DNA]</scope>
    <source>
        <strain evidence="2 3">62-1032</strain>
    </source>
</reference>
<name>A0A1Y2EM87_9BASI</name>
<protein>
    <submittedName>
        <fullName evidence="2">Uncharacterized protein</fullName>
    </submittedName>
</protein>
<dbReference type="InParanoid" id="A0A1Y2EM87"/>
<sequence>MVELDLNTPLLPPRFRILLQSWANLDEPNWLWEFETVYRKAASEGEWKQLVERMEKMEKQRDRLRKAVDLGGEASRLRKLQKELGLLEMELGRAETNVVSLAFARRSHLESRLGVDTLSSAEPRLLKASTEALMAKLPHLDPPLTQQERQHFKTFGIFFLSRADAAPPLLRCSSSRSRSSTPTIELNMDELLPRWTNSLLQSVRNAVGPGRDGYRDLD</sequence>
<evidence type="ECO:0000313" key="2">
    <source>
        <dbReference type="EMBL" id="ORY72434.1"/>
    </source>
</evidence>
<dbReference type="AlphaFoldDB" id="A0A1Y2EM87"/>
<dbReference type="EMBL" id="MCGR01000052">
    <property type="protein sequence ID" value="ORY72434.1"/>
    <property type="molecule type" value="Genomic_DNA"/>
</dbReference>
<accession>A0A1Y2EM87</accession>
<keyword evidence="3" id="KW-1185">Reference proteome</keyword>
<feature type="coiled-coil region" evidence="1">
    <location>
        <begin position="40"/>
        <end position="97"/>
    </location>
</feature>
<comment type="caution">
    <text evidence="2">The sequence shown here is derived from an EMBL/GenBank/DDBJ whole genome shotgun (WGS) entry which is preliminary data.</text>
</comment>
<dbReference type="Proteomes" id="UP000193467">
    <property type="component" value="Unassembled WGS sequence"/>
</dbReference>
<keyword evidence="1" id="KW-0175">Coiled coil</keyword>
<gene>
    <name evidence="2" type="ORF">BCR35DRAFT_354428</name>
</gene>
<evidence type="ECO:0000256" key="1">
    <source>
        <dbReference type="SAM" id="Coils"/>
    </source>
</evidence>